<comment type="caution">
    <text evidence="1">The sequence shown here is derived from an EMBL/GenBank/DDBJ whole genome shotgun (WGS) entry which is preliminary data.</text>
</comment>
<dbReference type="PANTHER" id="PTHR35271:SF1">
    <property type="entry name" value="ABC TRANSPORTER, SUBSTRATE-BINDING LIPOPROTEIN"/>
    <property type="match status" value="1"/>
</dbReference>
<evidence type="ECO:0000313" key="2">
    <source>
        <dbReference type="Proteomes" id="UP000238157"/>
    </source>
</evidence>
<dbReference type="PANTHER" id="PTHR35271">
    <property type="entry name" value="ABC TRANSPORTER, SUBSTRATE-BINDING LIPOPROTEIN-RELATED"/>
    <property type="match status" value="1"/>
</dbReference>
<dbReference type="Gene3D" id="3.40.50.2300">
    <property type="match status" value="2"/>
</dbReference>
<evidence type="ECO:0000313" key="1">
    <source>
        <dbReference type="EMBL" id="PRY90690.1"/>
    </source>
</evidence>
<dbReference type="Proteomes" id="UP000238157">
    <property type="component" value="Unassembled WGS sequence"/>
</dbReference>
<name>A0A2T0WVI4_9BACT</name>
<gene>
    <name evidence="1" type="ORF">CLW00_101355</name>
</gene>
<proteinExistence type="predicted"/>
<dbReference type="Pfam" id="PF04392">
    <property type="entry name" value="ABC_sub_bind"/>
    <property type="match status" value="1"/>
</dbReference>
<dbReference type="AlphaFoldDB" id="A0A2T0WVI4"/>
<sequence>MLHIFLSILISLHLCFNHDQKEEDKLNIIYVNSYHPGYEPSDNILNGFKDKINQVEHSLEIIYMDTKKHTSSHFADSIGNAIVNKVVDKSPDFLVISDDPAMKYVAMPVLGKSNIKILFSGVNWSLDEYDIDGKQVSGVLEFLPVDSFVDFVKSSQYQYLEKVSVLTEDSLSELKSAKFIKEILENAGFEVDYYFTDNYADWSTEFRRLNEKQTLICLPTNGAIKDWDQKDALKLVSTSTKVPTFSFDSFMMDFVTMGFIKNEEEMGRKKGEMLIEVHEGKDIREIPVSRNYEYELKSNSHLIQNLNTTY</sequence>
<dbReference type="OrthoDB" id="5644906at2"/>
<organism evidence="1 2">
    <name type="scientific">Mongoliibacter ruber</name>
    <dbReference type="NCBI Taxonomy" id="1750599"/>
    <lineage>
        <taxon>Bacteria</taxon>
        <taxon>Pseudomonadati</taxon>
        <taxon>Bacteroidota</taxon>
        <taxon>Cytophagia</taxon>
        <taxon>Cytophagales</taxon>
        <taxon>Cyclobacteriaceae</taxon>
        <taxon>Mongoliibacter</taxon>
    </lineage>
</organism>
<keyword evidence="2" id="KW-1185">Reference proteome</keyword>
<protein>
    <submittedName>
        <fullName evidence="1">ABC-type uncharacterized transport system substrate-binding protein</fullName>
    </submittedName>
</protein>
<reference evidence="1 2" key="1">
    <citation type="submission" date="2018-03" db="EMBL/GenBank/DDBJ databases">
        <title>Genomic Encyclopedia of Archaeal and Bacterial Type Strains, Phase II (KMG-II): from individual species to whole genera.</title>
        <authorList>
            <person name="Goeker M."/>
        </authorList>
    </citation>
    <scope>NUCLEOTIDE SEQUENCE [LARGE SCALE GENOMIC DNA]</scope>
    <source>
        <strain evidence="1 2">DSM 27929</strain>
    </source>
</reference>
<dbReference type="RefSeq" id="WP_106131915.1">
    <property type="nucleotide sequence ID" value="NZ_PVTR01000001.1"/>
</dbReference>
<accession>A0A2T0WVI4</accession>
<dbReference type="InterPro" id="IPR007487">
    <property type="entry name" value="ABC_transpt-TYRBP-like"/>
</dbReference>
<dbReference type="EMBL" id="PVTR01000001">
    <property type="protein sequence ID" value="PRY90690.1"/>
    <property type="molecule type" value="Genomic_DNA"/>
</dbReference>